<evidence type="ECO:0000256" key="3">
    <source>
        <dbReference type="ARBA" id="ARBA00022448"/>
    </source>
</evidence>
<dbReference type="RefSeq" id="WP_173286590.1">
    <property type="nucleotide sequence ID" value="NZ_CP054020.1"/>
</dbReference>
<evidence type="ECO:0000256" key="2">
    <source>
        <dbReference type="ARBA" id="ARBA00010942"/>
    </source>
</evidence>
<evidence type="ECO:0000256" key="4">
    <source>
        <dbReference type="ARBA" id="ARBA00022475"/>
    </source>
</evidence>
<feature type="transmembrane region" description="Helical" evidence="8">
    <location>
        <begin position="527"/>
        <end position="545"/>
    </location>
</feature>
<dbReference type="SUPFAM" id="SSF82866">
    <property type="entry name" value="Multidrug efflux transporter AcrB transmembrane domain"/>
    <property type="match status" value="2"/>
</dbReference>
<feature type="transmembrane region" description="Helical" evidence="8">
    <location>
        <begin position="464"/>
        <end position="487"/>
    </location>
</feature>
<dbReference type="NCBIfam" id="TIGR00914">
    <property type="entry name" value="2A0601"/>
    <property type="match status" value="1"/>
</dbReference>
<keyword evidence="10" id="KW-1185">Reference proteome</keyword>
<keyword evidence="4" id="KW-1003">Cell membrane</keyword>
<dbReference type="Gene3D" id="3.30.70.1440">
    <property type="entry name" value="Multidrug efflux transporter AcrB pore domain"/>
    <property type="match status" value="1"/>
</dbReference>
<feature type="transmembrane region" description="Helical" evidence="8">
    <location>
        <begin position="921"/>
        <end position="941"/>
    </location>
</feature>
<dbReference type="SUPFAM" id="SSF82714">
    <property type="entry name" value="Multidrug efflux transporter AcrB TolC docking domain, DN and DC subdomains"/>
    <property type="match status" value="2"/>
</dbReference>
<evidence type="ECO:0000256" key="8">
    <source>
        <dbReference type="SAM" id="Phobius"/>
    </source>
</evidence>
<comment type="subcellular location">
    <subcellularLocation>
        <location evidence="1">Cell membrane</location>
        <topology evidence="1">Multi-pass membrane protein</topology>
    </subcellularLocation>
</comment>
<dbReference type="EMBL" id="CP054020">
    <property type="protein sequence ID" value="QKI90109.1"/>
    <property type="molecule type" value="Genomic_DNA"/>
</dbReference>
<dbReference type="Gene3D" id="1.20.1640.10">
    <property type="entry name" value="Multidrug efflux transporter AcrB transmembrane domain"/>
    <property type="match status" value="2"/>
</dbReference>
<feature type="transmembrane region" description="Helical" evidence="8">
    <location>
        <begin position="890"/>
        <end position="909"/>
    </location>
</feature>
<feature type="transmembrane region" description="Helical" evidence="8">
    <location>
        <begin position="962"/>
        <end position="981"/>
    </location>
</feature>
<dbReference type="AlphaFoldDB" id="A0A7D4NLE7"/>
<feature type="transmembrane region" description="Helical" evidence="8">
    <location>
        <begin position="864"/>
        <end position="883"/>
    </location>
</feature>
<keyword evidence="7 8" id="KW-0472">Membrane</keyword>
<evidence type="ECO:0000313" key="10">
    <source>
        <dbReference type="Proteomes" id="UP000504724"/>
    </source>
</evidence>
<dbReference type="InterPro" id="IPR001036">
    <property type="entry name" value="Acrflvin-R"/>
</dbReference>
<gene>
    <name evidence="9" type="ORF">HQN79_11260</name>
</gene>
<reference evidence="9 10" key="1">
    <citation type="submission" date="2020-05" db="EMBL/GenBank/DDBJ databases">
        <title>Thiomicrorhabdus sediminis sp.nov. and Thiomicrorhabdus xiamenensis sp.nov., novel sulfur-oxidizing bacteria isolated from coastal sediment.</title>
        <authorList>
            <person name="Liu X."/>
        </authorList>
    </citation>
    <scope>NUCLEOTIDE SEQUENCE [LARGE SCALE GENOMIC DNA]</scope>
    <source>
        <strain evidence="9 10">G2</strain>
    </source>
</reference>
<dbReference type="InterPro" id="IPR027463">
    <property type="entry name" value="AcrB_DN_DC_subdom"/>
</dbReference>
<protein>
    <submittedName>
        <fullName evidence="9">Efflux RND transporter permease subunit</fullName>
    </submittedName>
</protein>
<feature type="transmembrane region" description="Helical" evidence="8">
    <location>
        <begin position="993"/>
        <end position="1016"/>
    </location>
</feature>
<dbReference type="PRINTS" id="PR00702">
    <property type="entry name" value="ACRIFLAVINRP"/>
</dbReference>
<evidence type="ECO:0000256" key="6">
    <source>
        <dbReference type="ARBA" id="ARBA00022989"/>
    </source>
</evidence>
<evidence type="ECO:0000313" key="9">
    <source>
        <dbReference type="EMBL" id="QKI90109.1"/>
    </source>
</evidence>
<dbReference type="KEGG" id="txa:HQN79_11260"/>
<evidence type="ECO:0000256" key="7">
    <source>
        <dbReference type="ARBA" id="ARBA00023136"/>
    </source>
</evidence>
<dbReference type="Proteomes" id="UP000504724">
    <property type="component" value="Chromosome"/>
</dbReference>
<feature type="transmembrane region" description="Helical" evidence="8">
    <location>
        <begin position="359"/>
        <end position="379"/>
    </location>
</feature>
<dbReference type="Pfam" id="PF00873">
    <property type="entry name" value="ACR_tran"/>
    <property type="match status" value="1"/>
</dbReference>
<keyword evidence="5 8" id="KW-0812">Transmembrane</keyword>
<sequence>MLSRFLQFFLVQRTLVLLLVLAVVGGGWQAFQKIPIDAFPDVSPTQVKLIFKAPGMTPSEVEQRVIAPLELELLGLPKQEVLRSLAKYSLADITLDFKEGTDIYWARQQVAERLGNADLPPGVTGGMAPLSTPLSDVFMFTIEGDGLSNMQKRDLLDWVIRPALRSVPGVADVNVLGGLARVYAVKPDYQKMAAREIGLDRLIQVLQENNRNDGAGRLNQGEEVLLVRTQGNLESIETIENLVVAYQNGAAIRVADIAKVEIDSIYRNGAVTQNGQSEAVQGLVMALRGANARDVVEGVQARLADLEPAFPKGIEVSAFYNRSDLVNTAIYGVSKALLEAVVLVLLVLLVFLGNVRAALTVALILPLAALTTFILMRWFGLSANLMSLGGLAIAIGMLVDAAVVVVENIVSHQEKALHQGQRLPKMHIIFRALKEVSVPVISGILIIMTVFLPLLTLSGLEGKLFVPVAVTIIFALGGSLLLSLTVIPTLASFILGKPSHQEPWLIRKISAFYQPALKWSLANDKKVVGGALIALVVAVVGFTQVGKTFIPEMDEGYVILQIEKNPSVSLDASTELDRRIQAALLQEVPEITRIVARVGSDEIGMDPMSLNDTDSFLVLKPKEEWRMETKDELIEAIRQTLESHFPGVNYAFTQPIQMRVDEMLTGARGDVAIKIFGDNPQELNEVAKKMVTMVEGIDGAQDVFTPTNDGLRYLQLQVNHQMAGRLGLSVAQVEEMLRVQINGLEVGYLYQGIRRVPLMVRADEDKKSSINAMLQQPVTVNSPFGMQTVLLSQLVNAEEVEGPVSIQREQSKRFAVVVSNVSGRDLVGFVEEAKAKAKELDIPAGYYFEWGGQFENQQRAAQTLSIVVPIALVLIFLILFSTFGSIPQAVMVMANVPFALIGGVMALWITGEYLSVPASVGFIALLGIAVLNGVVMISYFNQLLSEGMEIGKVVVQGAMRRLRPVLMTASIAALGLVPLVFAEGPGSEIQRPLAIVVIGGLISSTLLTLLILPIIYRRFNPVKCCDQATQEGQ</sequence>
<dbReference type="PANTHER" id="PTHR32063">
    <property type="match status" value="1"/>
</dbReference>
<dbReference type="GO" id="GO:0008324">
    <property type="term" value="F:monoatomic cation transmembrane transporter activity"/>
    <property type="evidence" value="ECO:0007669"/>
    <property type="project" value="InterPro"/>
</dbReference>
<dbReference type="Gene3D" id="3.30.70.1320">
    <property type="entry name" value="Multidrug efflux transporter AcrB pore domain like"/>
    <property type="match status" value="1"/>
</dbReference>
<organism evidence="9 10">
    <name type="scientific">Thiomicrorhabdus xiamenensis</name>
    <dbReference type="NCBI Taxonomy" id="2739063"/>
    <lineage>
        <taxon>Bacteria</taxon>
        <taxon>Pseudomonadati</taxon>
        <taxon>Pseudomonadota</taxon>
        <taxon>Gammaproteobacteria</taxon>
        <taxon>Thiotrichales</taxon>
        <taxon>Piscirickettsiaceae</taxon>
        <taxon>Thiomicrorhabdus</taxon>
    </lineage>
</organism>
<feature type="transmembrane region" description="Helical" evidence="8">
    <location>
        <begin position="432"/>
        <end position="452"/>
    </location>
</feature>
<accession>A0A7D4NLE7</accession>
<keyword evidence="3" id="KW-0813">Transport</keyword>
<dbReference type="Gene3D" id="3.30.2090.10">
    <property type="entry name" value="Multidrug efflux transporter AcrB TolC docking domain, DN and DC subdomains"/>
    <property type="match status" value="2"/>
</dbReference>
<proteinExistence type="inferred from homology"/>
<dbReference type="InterPro" id="IPR004763">
    <property type="entry name" value="CusA-like"/>
</dbReference>
<keyword evidence="6 8" id="KW-1133">Transmembrane helix</keyword>
<dbReference type="SUPFAM" id="SSF82693">
    <property type="entry name" value="Multidrug efflux transporter AcrB pore domain, PN1, PN2, PC1 and PC2 subdomains"/>
    <property type="match status" value="3"/>
</dbReference>
<dbReference type="PANTHER" id="PTHR32063:SF68">
    <property type="entry name" value="PROBALE CATION EFFLUX SYSTEM PROTEIN"/>
    <property type="match status" value="1"/>
</dbReference>
<evidence type="ECO:0000256" key="1">
    <source>
        <dbReference type="ARBA" id="ARBA00004651"/>
    </source>
</evidence>
<dbReference type="GO" id="GO:0042910">
    <property type="term" value="F:xenobiotic transmembrane transporter activity"/>
    <property type="evidence" value="ECO:0007669"/>
    <property type="project" value="TreeGrafter"/>
</dbReference>
<dbReference type="GO" id="GO:0005886">
    <property type="term" value="C:plasma membrane"/>
    <property type="evidence" value="ECO:0007669"/>
    <property type="project" value="UniProtKB-SubCell"/>
</dbReference>
<evidence type="ECO:0000256" key="5">
    <source>
        <dbReference type="ARBA" id="ARBA00022692"/>
    </source>
</evidence>
<name>A0A7D4NLE7_9GAMM</name>
<dbReference type="Gene3D" id="3.30.70.1430">
    <property type="entry name" value="Multidrug efflux transporter AcrB pore domain"/>
    <property type="match status" value="2"/>
</dbReference>
<feature type="transmembrane region" description="Helical" evidence="8">
    <location>
        <begin position="329"/>
        <end position="352"/>
    </location>
</feature>
<comment type="similarity">
    <text evidence="2">Belongs to the resistance-nodulation-cell division (RND) (TC 2.A.6) family.</text>
</comment>
<feature type="transmembrane region" description="Helical" evidence="8">
    <location>
        <begin position="385"/>
        <end position="411"/>
    </location>
</feature>